<evidence type="ECO:0000313" key="3">
    <source>
        <dbReference type="Proteomes" id="UP001287282"/>
    </source>
</evidence>
<name>A0ABU3XHV1_9BACI</name>
<protein>
    <submittedName>
        <fullName evidence="2">DUF547 domain-containing protein</fullName>
    </submittedName>
</protein>
<keyword evidence="3" id="KW-1185">Reference proteome</keyword>
<reference evidence="2 3" key="1">
    <citation type="submission" date="2023-10" db="EMBL/GenBank/DDBJ databases">
        <title>Screening of Alkalihalobacillus lindianensis BZ-TG-R113 and Its Alleviation of Salt Stress on Rapeseed Growth.</title>
        <authorList>
            <person name="Zhao B."/>
            <person name="Guo T."/>
        </authorList>
    </citation>
    <scope>NUCLEOTIDE SEQUENCE [LARGE SCALE GENOMIC DNA]</scope>
    <source>
        <strain evidence="2 3">BZ-TG-R113</strain>
    </source>
</reference>
<dbReference type="RefSeq" id="WP_317124380.1">
    <property type="nucleotide sequence ID" value="NZ_JAWJBA010000782.1"/>
</dbReference>
<gene>
    <name evidence="2" type="ORF">RYX56_24325</name>
</gene>
<dbReference type="Pfam" id="PF04784">
    <property type="entry name" value="DUF547"/>
    <property type="match status" value="1"/>
</dbReference>
<evidence type="ECO:0000259" key="1">
    <source>
        <dbReference type="Pfam" id="PF04784"/>
    </source>
</evidence>
<feature type="non-terminal residue" evidence="2">
    <location>
        <position position="83"/>
    </location>
</feature>
<evidence type="ECO:0000313" key="2">
    <source>
        <dbReference type="EMBL" id="MDV2687477.1"/>
    </source>
</evidence>
<comment type="caution">
    <text evidence="2">The sequence shown here is derived from an EMBL/GenBank/DDBJ whole genome shotgun (WGS) entry which is preliminary data.</text>
</comment>
<feature type="domain" description="DUF547" evidence="1">
    <location>
        <begin position="1"/>
        <end position="83"/>
    </location>
</feature>
<proteinExistence type="predicted"/>
<dbReference type="EMBL" id="JAWJBA010000782">
    <property type="protein sequence ID" value="MDV2687477.1"/>
    <property type="molecule type" value="Genomic_DNA"/>
</dbReference>
<dbReference type="InterPro" id="IPR006869">
    <property type="entry name" value="DUF547"/>
</dbReference>
<feature type="non-terminal residue" evidence="2">
    <location>
        <position position="1"/>
    </location>
</feature>
<accession>A0ABU3XHV1</accession>
<organism evidence="2 3">
    <name type="scientific">Alkalihalophilus lindianensis</name>
    <dbReference type="NCBI Taxonomy" id="1630542"/>
    <lineage>
        <taxon>Bacteria</taxon>
        <taxon>Bacillati</taxon>
        <taxon>Bacillota</taxon>
        <taxon>Bacilli</taxon>
        <taxon>Bacillales</taxon>
        <taxon>Bacillaceae</taxon>
        <taxon>Alkalihalophilus</taxon>
    </lineage>
</organism>
<dbReference type="Proteomes" id="UP001287282">
    <property type="component" value="Unassembled WGS sequence"/>
</dbReference>
<sequence>LAFWLNAYNVQMVQNVLDAPGTRNVLDQRVAFFQTPRRFAGRALSLDDVENGLLRRQSPALHALAPSRLDARLHAGLFCGAVS</sequence>